<reference evidence="2" key="2">
    <citation type="journal article" date="2015" name="Data Brief">
        <title>Shoot transcriptome of the giant reed, Arundo donax.</title>
        <authorList>
            <person name="Barrero R.A."/>
            <person name="Guerrero F.D."/>
            <person name="Moolhuijzen P."/>
            <person name="Goolsby J.A."/>
            <person name="Tidwell J."/>
            <person name="Bellgard S.E."/>
            <person name="Bellgard M.I."/>
        </authorList>
    </citation>
    <scope>NUCLEOTIDE SEQUENCE</scope>
    <source>
        <tissue evidence="2">Shoot tissue taken approximately 20 cm above the soil surface</tissue>
    </source>
</reference>
<name>A0A0A9CAY4_ARUDO</name>
<dbReference type="EMBL" id="GBRH01227335">
    <property type="protein sequence ID" value="JAD70560.1"/>
    <property type="molecule type" value="Transcribed_RNA"/>
</dbReference>
<protein>
    <submittedName>
        <fullName evidence="2">Uncharacterized protein</fullName>
    </submittedName>
</protein>
<proteinExistence type="predicted"/>
<feature type="compositionally biased region" description="Polar residues" evidence="1">
    <location>
        <begin position="1"/>
        <end position="14"/>
    </location>
</feature>
<reference evidence="2" key="1">
    <citation type="submission" date="2014-09" db="EMBL/GenBank/DDBJ databases">
        <authorList>
            <person name="Magalhaes I.L.F."/>
            <person name="Oliveira U."/>
            <person name="Santos F.R."/>
            <person name="Vidigal T.H.D.A."/>
            <person name="Brescovit A.D."/>
            <person name="Santos A.J."/>
        </authorList>
    </citation>
    <scope>NUCLEOTIDE SEQUENCE</scope>
    <source>
        <tissue evidence="2">Shoot tissue taken approximately 20 cm above the soil surface</tissue>
    </source>
</reference>
<evidence type="ECO:0000256" key="1">
    <source>
        <dbReference type="SAM" id="MobiDB-lite"/>
    </source>
</evidence>
<evidence type="ECO:0000313" key="2">
    <source>
        <dbReference type="EMBL" id="JAD70560.1"/>
    </source>
</evidence>
<feature type="region of interest" description="Disordered" evidence="1">
    <location>
        <begin position="1"/>
        <end position="30"/>
    </location>
</feature>
<accession>A0A0A9CAY4</accession>
<organism evidence="2">
    <name type="scientific">Arundo donax</name>
    <name type="common">Giant reed</name>
    <name type="synonym">Donax arundinaceus</name>
    <dbReference type="NCBI Taxonomy" id="35708"/>
    <lineage>
        <taxon>Eukaryota</taxon>
        <taxon>Viridiplantae</taxon>
        <taxon>Streptophyta</taxon>
        <taxon>Embryophyta</taxon>
        <taxon>Tracheophyta</taxon>
        <taxon>Spermatophyta</taxon>
        <taxon>Magnoliopsida</taxon>
        <taxon>Liliopsida</taxon>
        <taxon>Poales</taxon>
        <taxon>Poaceae</taxon>
        <taxon>PACMAD clade</taxon>
        <taxon>Arundinoideae</taxon>
        <taxon>Arundineae</taxon>
        <taxon>Arundo</taxon>
    </lineage>
</organism>
<sequence>MSYKSQKLETMNHQSSASAPPASPSRNKFAKEASSSLFSMLCCSRASPSSQSFKHVSISTMSLVRDRRRSSITLPVRLKAYFELIVKVGTIITSFAKIDKIG</sequence>
<dbReference type="AlphaFoldDB" id="A0A0A9CAY4"/>